<evidence type="ECO:0000313" key="3">
    <source>
        <dbReference type="Proteomes" id="UP001458880"/>
    </source>
</evidence>
<proteinExistence type="predicted"/>
<feature type="region of interest" description="Disordered" evidence="1">
    <location>
        <begin position="1"/>
        <end position="110"/>
    </location>
</feature>
<sequence length="146" mass="16290">MSTSRIEAVDTESDDTSGSPSGDCPTSSNYRVPVKHSRDMFRPDSSTESNEVSPLTERRNMPRQITVPRHHRTTSSSSSDRGEEGPSSGVCLEPPTGFSDGRSLNQIDSDRNVNVDKLTNELQLATYIAGYRDKRKEERKEFTIHV</sequence>
<gene>
    <name evidence="2" type="ORF">QE152_g22969</name>
</gene>
<comment type="caution">
    <text evidence="2">The sequence shown here is derived from an EMBL/GenBank/DDBJ whole genome shotgun (WGS) entry which is preliminary data.</text>
</comment>
<organism evidence="2 3">
    <name type="scientific">Popillia japonica</name>
    <name type="common">Japanese beetle</name>
    <dbReference type="NCBI Taxonomy" id="7064"/>
    <lineage>
        <taxon>Eukaryota</taxon>
        <taxon>Metazoa</taxon>
        <taxon>Ecdysozoa</taxon>
        <taxon>Arthropoda</taxon>
        <taxon>Hexapoda</taxon>
        <taxon>Insecta</taxon>
        <taxon>Pterygota</taxon>
        <taxon>Neoptera</taxon>
        <taxon>Endopterygota</taxon>
        <taxon>Coleoptera</taxon>
        <taxon>Polyphaga</taxon>
        <taxon>Scarabaeiformia</taxon>
        <taxon>Scarabaeidae</taxon>
        <taxon>Rutelinae</taxon>
        <taxon>Popillia</taxon>
    </lineage>
</organism>
<feature type="compositionally biased region" description="Low complexity" evidence="1">
    <location>
        <begin position="74"/>
        <end position="89"/>
    </location>
</feature>
<evidence type="ECO:0000313" key="2">
    <source>
        <dbReference type="EMBL" id="KAK9718889.1"/>
    </source>
</evidence>
<accession>A0AAW1KKD1</accession>
<keyword evidence="3" id="KW-1185">Reference proteome</keyword>
<dbReference type="EMBL" id="JASPKY010000224">
    <property type="protein sequence ID" value="KAK9718889.1"/>
    <property type="molecule type" value="Genomic_DNA"/>
</dbReference>
<reference evidence="2 3" key="1">
    <citation type="journal article" date="2024" name="BMC Genomics">
        <title>De novo assembly and annotation of Popillia japonica's genome with initial clues to its potential as an invasive pest.</title>
        <authorList>
            <person name="Cucini C."/>
            <person name="Boschi S."/>
            <person name="Funari R."/>
            <person name="Cardaioli E."/>
            <person name="Iannotti N."/>
            <person name="Marturano G."/>
            <person name="Paoli F."/>
            <person name="Bruttini M."/>
            <person name="Carapelli A."/>
            <person name="Frati F."/>
            <person name="Nardi F."/>
        </authorList>
    </citation>
    <scope>NUCLEOTIDE SEQUENCE [LARGE SCALE GENOMIC DNA]</scope>
    <source>
        <strain evidence="2">DMR45628</strain>
    </source>
</reference>
<name>A0AAW1KKD1_POPJA</name>
<feature type="compositionally biased region" description="Polar residues" evidence="1">
    <location>
        <begin position="44"/>
        <end position="53"/>
    </location>
</feature>
<dbReference type="AlphaFoldDB" id="A0AAW1KKD1"/>
<protein>
    <submittedName>
        <fullName evidence="2">Uncharacterized protein</fullName>
    </submittedName>
</protein>
<evidence type="ECO:0000256" key="1">
    <source>
        <dbReference type="SAM" id="MobiDB-lite"/>
    </source>
</evidence>
<dbReference type="Proteomes" id="UP001458880">
    <property type="component" value="Unassembled WGS sequence"/>
</dbReference>
<feature type="compositionally biased region" description="Polar residues" evidence="1">
    <location>
        <begin position="16"/>
        <end position="30"/>
    </location>
</feature>